<keyword evidence="4" id="KW-1185">Reference proteome</keyword>
<dbReference type="InterPro" id="IPR005180">
    <property type="entry name" value="DUF302"/>
</dbReference>
<evidence type="ECO:0000313" key="4">
    <source>
        <dbReference type="Proteomes" id="UP000516412"/>
    </source>
</evidence>
<dbReference type="SUPFAM" id="SSF103247">
    <property type="entry name" value="TT1751-like"/>
    <property type="match status" value="1"/>
</dbReference>
<dbReference type="Gene3D" id="3.30.310.70">
    <property type="entry name" value="TT1751-like domain"/>
    <property type="match status" value="1"/>
</dbReference>
<dbReference type="Proteomes" id="UP000516412">
    <property type="component" value="Chromosome"/>
</dbReference>
<proteinExistence type="predicted"/>
<dbReference type="AlphaFoldDB" id="A0A7H1MA03"/>
<feature type="signal peptide" evidence="1">
    <location>
        <begin position="1"/>
        <end position="20"/>
    </location>
</feature>
<protein>
    <recommendedName>
        <fullName evidence="2">DUF302 domain-containing protein</fullName>
    </recommendedName>
</protein>
<dbReference type="KEGG" id="nmus:H7A79_1351"/>
<organism evidence="3 4">
    <name type="scientific">Neisseria musculi</name>
    <dbReference type="NCBI Taxonomy" id="1815583"/>
    <lineage>
        <taxon>Bacteria</taxon>
        <taxon>Pseudomonadati</taxon>
        <taxon>Pseudomonadota</taxon>
        <taxon>Betaproteobacteria</taxon>
        <taxon>Neisseriales</taxon>
        <taxon>Neisseriaceae</taxon>
        <taxon>Neisseria</taxon>
    </lineage>
</organism>
<dbReference type="PROSITE" id="PS51257">
    <property type="entry name" value="PROKAR_LIPOPROTEIN"/>
    <property type="match status" value="1"/>
</dbReference>
<dbReference type="PANTHER" id="PTHR38342">
    <property type="entry name" value="SLR5037 PROTEIN"/>
    <property type="match status" value="1"/>
</dbReference>
<gene>
    <name evidence="3" type="ORF">H7A79_1351</name>
</gene>
<dbReference type="EMBL" id="CP060414">
    <property type="protein sequence ID" value="QNT58468.1"/>
    <property type="molecule type" value="Genomic_DNA"/>
</dbReference>
<sequence length="156" mass="16871">MKLLKTLPLLCIASLAAACAHTPPKPERTAKPTHTVASRYGFNETVQRIEAAVKAKGMTVFGVIDHQKAARQHGLTMQPAKVIIFGNPKAGTPLMVKDPEFALRLPLRVLVTENGGSVSVVFQDTRALIENSRLDFSDVENGLAKAETLLQKTVAE</sequence>
<accession>A0A7H1MA03</accession>
<evidence type="ECO:0000313" key="3">
    <source>
        <dbReference type="EMBL" id="QNT58468.1"/>
    </source>
</evidence>
<dbReference type="CDD" id="cd14797">
    <property type="entry name" value="DUF302"/>
    <property type="match status" value="1"/>
</dbReference>
<feature type="domain" description="DUF302" evidence="2">
    <location>
        <begin position="64"/>
        <end position="124"/>
    </location>
</feature>
<dbReference type="Pfam" id="PF03625">
    <property type="entry name" value="DUF302"/>
    <property type="match status" value="1"/>
</dbReference>
<keyword evidence="1" id="KW-0732">Signal</keyword>
<dbReference type="InterPro" id="IPR035923">
    <property type="entry name" value="TT1751-like_sf"/>
</dbReference>
<dbReference type="PANTHER" id="PTHR38342:SF2">
    <property type="entry name" value="INNER MEMBRANE OR EXPORTED"/>
    <property type="match status" value="1"/>
</dbReference>
<name>A0A7H1MA03_9NEIS</name>
<feature type="chain" id="PRO_5028809313" description="DUF302 domain-containing protein" evidence="1">
    <location>
        <begin position="21"/>
        <end position="156"/>
    </location>
</feature>
<evidence type="ECO:0000256" key="1">
    <source>
        <dbReference type="SAM" id="SignalP"/>
    </source>
</evidence>
<evidence type="ECO:0000259" key="2">
    <source>
        <dbReference type="Pfam" id="PF03625"/>
    </source>
</evidence>
<reference evidence="3" key="1">
    <citation type="submission" date="2024-06" db="EMBL/GenBank/DDBJ databases">
        <title>Complete Genome Sequence of mouse commensal type strain Neisseria musculi.</title>
        <authorList>
            <person name="Thapa E."/>
            <person name="Aluvathingal J."/>
            <person name="Nadendla S."/>
            <person name="Mehta A."/>
            <person name="Tettelin H."/>
            <person name="Weyand N.J."/>
        </authorList>
    </citation>
    <scope>NUCLEOTIDE SEQUENCE</scope>
    <source>
        <strain evidence="3">NW831</strain>
    </source>
</reference>